<dbReference type="KEGG" id="egl:EGR_03143"/>
<dbReference type="Proteomes" id="UP000019149">
    <property type="component" value="Unassembled WGS sequence"/>
</dbReference>
<proteinExistence type="predicted"/>
<dbReference type="RefSeq" id="XP_024353066.1">
    <property type="nucleotide sequence ID" value="XM_024492392.1"/>
</dbReference>
<sequence length="236" mass="24637">MSVMEKKKFPMMMSVSLLHHSAVPSVQNSSISSFFAASSPSSPTSPDAASTLASPCHLLQIVVATNLSVVWGSSLAATHATWSDREAKADMPSRLLEGATRSLCAVLAHLLELADAVSTTTIAIIKFEAISIVVTVTAVIAVGAATAEVDVDSVAFIAHLRFVSSYSDVGRDSGNNGSGSDSDGDGFEIEDRDGGGRDNNPPTTDRGSPPPPATDEYSPARRQIRGTDEETNPSSM</sequence>
<gene>
    <name evidence="2" type="ORF">EGR_03143</name>
</gene>
<feature type="region of interest" description="Disordered" evidence="1">
    <location>
        <begin position="169"/>
        <end position="236"/>
    </location>
</feature>
<dbReference type="EMBL" id="APAU02000016">
    <property type="protein sequence ID" value="EUB61870.1"/>
    <property type="molecule type" value="Genomic_DNA"/>
</dbReference>
<evidence type="ECO:0000313" key="3">
    <source>
        <dbReference type="Proteomes" id="UP000019149"/>
    </source>
</evidence>
<accession>W6UJZ3</accession>
<feature type="compositionally biased region" description="Acidic residues" evidence="1">
    <location>
        <begin position="182"/>
        <end position="191"/>
    </location>
</feature>
<keyword evidence="3" id="KW-1185">Reference proteome</keyword>
<feature type="compositionally biased region" description="Low complexity" evidence="1">
    <location>
        <begin position="172"/>
        <end position="181"/>
    </location>
</feature>
<dbReference type="CTD" id="36338858"/>
<name>W6UJZ3_ECHGR</name>
<comment type="caution">
    <text evidence="2">The sequence shown here is derived from an EMBL/GenBank/DDBJ whole genome shotgun (WGS) entry which is preliminary data.</text>
</comment>
<organism evidence="2 3">
    <name type="scientific">Echinococcus granulosus</name>
    <name type="common">Hydatid tapeworm</name>
    <dbReference type="NCBI Taxonomy" id="6210"/>
    <lineage>
        <taxon>Eukaryota</taxon>
        <taxon>Metazoa</taxon>
        <taxon>Spiralia</taxon>
        <taxon>Lophotrochozoa</taxon>
        <taxon>Platyhelminthes</taxon>
        <taxon>Cestoda</taxon>
        <taxon>Eucestoda</taxon>
        <taxon>Cyclophyllidea</taxon>
        <taxon>Taeniidae</taxon>
        <taxon>Echinococcus</taxon>
        <taxon>Echinococcus granulosus group</taxon>
    </lineage>
</organism>
<dbReference type="AlphaFoldDB" id="W6UJZ3"/>
<evidence type="ECO:0000313" key="2">
    <source>
        <dbReference type="EMBL" id="EUB61870.1"/>
    </source>
</evidence>
<protein>
    <submittedName>
        <fullName evidence="2">Uncharacterized protein</fullName>
    </submittedName>
</protein>
<dbReference type="GeneID" id="36338858"/>
<evidence type="ECO:0000256" key="1">
    <source>
        <dbReference type="SAM" id="MobiDB-lite"/>
    </source>
</evidence>
<reference evidence="2 3" key="1">
    <citation type="journal article" date="2013" name="Nat. Genet.">
        <title>The genome of the hydatid tapeworm Echinococcus granulosus.</title>
        <authorList>
            <person name="Zheng H."/>
            <person name="Zhang W."/>
            <person name="Zhang L."/>
            <person name="Zhang Z."/>
            <person name="Li J."/>
            <person name="Lu G."/>
            <person name="Zhu Y."/>
            <person name="Wang Y."/>
            <person name="Huang Y."/>
            <person name="Liu J."/>
            <person name="Kang H."/>
            <person name="Chen J."/>
            <person name="Wang L."/>
            <person name="Chen A."/>
            <person name="Yu S."/>
            <person name="Gao Z."/>
            <person name="Jin L."/>
            <person name="Gu W."/>
            <person name="Wang Z."/>
            <person name="Zhao L."/>
            <person name="Shi B."/>
            <person name="Wen H."/>
            <person name="Lin R."/>
            <person name="Jones M.K."/>
            <person name="Brejova B."/>
            <person name="Vinar T."/>
            <person name="Zhao G."/>
            <person name="McManus D.P."/>
            <person name="Chen Z."/>
            <person name="Zhou Y."/>
            <person name="Wang S."/>
        </authorList>
    </citation>
    <scope>NUCLEOTIDE SEQUENCE [LARGE SCALE GENOMIC DNA]</scope>
</reference>